<dbReference type="KEGG" id="cot:CORT_0F02880"/>
<dbReference type="OrthoDB" id="2019572at2759"/>
<dbReference type="SMART" id="SM00321">
    <property type="entry name" value="WSC"/>
    <property type="match status" value="1"/>
</dbReference>
<dbReference type="InterPro" id="IPR002889">
    <property type="entry name" value="WSC_carb-bd"/>
</dbReference>
<dbReference type="PROSITE" id="PS51212">
    <property type="entry name" value="WSC"/>
    <property type="match status" value="1"/>
</dbReference>
<organism evidence="5 6">
    <name type="scientific">Candida orthopsilosis (strain 90-125)</name>
    <name type="common">Yeast</name>
    <dbReference type="NCBI Taxonomy" id="1136231"/>
    <lineage>
        <taxon>Eukaryota</taxon>
        <taxon>Fungi</taxon>
        <taxon>Dikarya</taxon>
        <taxon>Ascomycota</taxon>
        <taxon>Saccharomycotina</taxon>
        <taxon>Pichiomycetes</taxon>
        <taxon>Debaryomycetaceae</taxon>
        <taxon>Candida/Lodderomyces clade</taxon>
        <taxon>Candida</taxon>
    </lineage>
</organism>
<keyword evidence="2" id="KW-0812">Transmembrane</keyword>
<dbReference type="Pfam" id="PF01822">
    <property type="entry name" value="WSC"/>
    <property type="match status" value="1"/>
</dbReference>
<feature type="domain" description="WSC" evidence="4">
    <location>
        <begin position="22"/>
        <end position="110"/>
    </location>
</feature>
<name>H8X8N7_CANO9</name>
<evidence type="ECO:0000259" key="4">
    <source>
        <dbReference type="PROSITE" id="PS51212"/>
    </source>
</evidence>
<evidence type="ECO:0000256" key="3">
    <source>
        <dbReference type="SAM" id="SignalP"/>
    </source>
</evidence>
<dbReference type="HOGENOM" id="CLU_024893_1_1_1"/>
<keyword evidence="6" id="KW-1185">Reference proteome</keyword>
<keyword evidence="3" id="KW-0732">Signal</keyword>
<reference evidence="5 6" key="1">
    <citation type="journal article" date="2012" name="PLoS ONE">
        <title>Sequence and analysis of the genome of the pathogenic yeast Candida orthopsilosis.</title>
        <authorList>
            <person name="Riccombeni A."/>
            <person name="Vidanes G."/>
            <person name="Proux-Wera E."/>
            <person name="Wolfe K.H."/>
            <person name="Butler G."/>
        </authorList>
    </citation>
    <scope>NUCLEOTIDE SEQUENCE [LARGE SCALE GENOMIC DNA]</scope>
    <source>
        <strain evidence="5 6">Co 90-125</strain>
    </source>
</reference>
<feature type="signal peptide" evidence="3">
    <location>
        <begin position="1"/>
        <end position="20"/>
    </location>
</feature>
<feature type="compositionally biased region" description="Low complexity" evidence="1">
    <location>
        <begin position="403"/>
        <end position="412"/>
    </location>
</feature>
<feature type="transmembrane region" description="Helical" evidence="2">
    <location>
        <begin position="281"/>
        <end position="306"/>
    </location>
</feature>
<feature type="compositionally biased region" description="Polar residues" evidence="1">
    <location>
        <begin position="468"/>
        <end position="478"/>
    </location>
</feature>
<evidence type="ECO:0000256" key="1">
    <source>
        <dbReference type="SAM" id="MobiDB-lite"/>
    </source>
</evidence>
<evidence type="ECO:0000313" key="5">
    <source>
        <dbReference type="EMBL" id="CCG24512.1"/>
    </source>
</evidence>
<evidence type="ECO:0000256" key="2">
    <source>
        <dbReference type="SAM" id="Phobius"/>
    </source>
</evidence>
<dbReference type="EMBL" id="HE681724">
    <property type="protein sequence ID" value="CCG24512.1"/>
    <property type="molecule type" value="Genomic_DNA"/>
</dbReference>
<feature type="chain" id="PRO_5003617237" evidence="3">
    <location>
        <begin position="21"/>
        <end position="509"/>
    </location>
</feature>
<feature type="region of interest" description="Disordered" evidence="1">
    <location>
        <begin position="314"/>
        <end position="509"/>
    </location>
</feature>
<feature type="compositionally biased region" description="Polar residues" evidence="1">
    <location>
        <begin position="355"/>
        <end position="364"/>
    </location>
</feature>
<dbReference type="eggNOG" id="KOG4157">
    <property type="taxonomic scope" value="Eukaryota"/>
</dbReference>
<gene>
    <name evidence="5" type="ORF">CORT_0F02880</name>
</gene>
<dbReference type="RefSeq" id="XP_003870641.1">
    <property type="nucleotide sequence ID" value="XM_003870592.1"/>
</dbReference>
<feature type="compositionally biased region" description="Low complexity" evidence="1">
    <location>
        <begin position="118"/>
        <end position="159"/>
    </location>
</feature>
<proteinExistence type="predicted"/>
<protein>
    <submittedName>
        <fullName evidence="5">Wsc2 protein</fullName>
    </submittedName>
</protein>
<dbReference type="Proteomes" id="UP000005018">
    <property type="component" value="Chromosome 6"/>
</dbReference>
<feature type="compositionally biased region" description="Low complexity" evidence="1">
    <location>
        <begin position="225"/>
        <end position="271"/>
    </location>
</feature>
<evidence type="ECO:0000313" key="6">
    <source>
        <dbReference type="Proteomes" id="UP000005018"/>
    </source>
</evidence>
<feature type="compositionally biased region" description="Low complexity" evidence="1">
    <location>
        <begin position="445"/>
        <end position="467"/>
    </location>
</feature>
<dbReference type="AlphaFoldDB" id="H8X8N7"/>
<dbReference type="GeneID" id="14541628"/>
<keyword evidence="2" id="KW-0472">Membrane</keyword>
<feature type="compositionally biased region" description="Polar residues" evidence="1">
    <location>
        <begin position="371"/>
        <end position="386"/>
    </location>
</feature>
<accession>H8X8N7</accession>
<keyword evidence="2" id="KW-1133">Transmembrane helix</keyword>
<sequence>MLPRHKLLVLLSFLSSSSLADNWSSLGCYKSSSLSNLESKGYYIWQSSGHCEQECSGKRIAALINGSQCYCGDSDPSSDSDDDSNCDTSCQGYGTEKCGGSGYYTVYVNADVDSEDVQSSSSSSSSSTSTSSTSSSSTSSSTSSSSSSSSSSQQQQTSTIKETTTARPSTSSDDETSETSATSSQEPETTIQVASSVQPTTIVSTVINSADTKSQSVIYRTVIESPSSQSSPSTTSSPSSTSTSNTSSQALDASRTASSIPSASSSEASNSNKDKGTSGGVIAGAVVGSVAGVAVIAGLLFAFCWFRRRKQDDDDVDDQFTLSGPKAEMSEVGTPSPPPTSDPNPFLLASGYNYFDTSQQQQFPNGPGRSPSLQQTPRQYNNNTPFHGSSHGGSGNSATGVFGHKPNSSSSGTSGGGGDHSLGSHQDDFAFYDYNNGGDGSLHHNNSLSQPNAPSSSQQQQQQQQPSTHQFQFLNANSPEPEFGRRKLSNGSLPDMIAREPGSLKVVNN</sequence>
<feature type="region of interest" description="Disordered" evidence="1">
    <location>
        <begin position="223"/>
        <end position="277"/>
    </location>
</feature>
<feature type="region of interest" description="Disordered" evidence="1">
    <location>
        <begin position="116"/>
        <end position="196"/>
    </location>
</feature>
<feature type="compositionally biased region" description="Low complexity" evidence="1">
    <location>
        <begin position="178"/>
        <end position="190"/>
    </location>
</feature>